<organism evidence="2">
    <name type="scientific">Oryza nivara</name>
    <name type="common">Indian wild rice</name>
    <name type="synonym">Oryza sativa f. spontanea</name>
    <dbReference type="NCBI Taxonomy" id="4536"/>
    <lineage>
        <taxon>Eukaryota</taxon>
        <taxon>Viridiplantae</taxon>
        <taxon>Streptophyta</taxon>
        <taxon>Embryophyta</taxon>
        <taxon>Tracheophyta</taxon>
        <taxon>Spermatophyta</taxon>
        <taxon>Magnoliopsida</taxon>
        <taxon>Liliopsida</taxon>
        <taxon>Poales</taxon>
        <taxon>Poaceae</taxon>
        <taxon>BOP clade</taxon>
        <taxon>Oryzoideae</taxon>
        <taxon>Oryzeae</taxon>
        <taxon>Oryzinae</taxon>
        <taxon>Oryza</taxon>
    </lineage>
</organism>
<dbReference type="Proteomes" id="UP000006591">
    <property type="component" value="Chromosome 9"/>
</dbReference>
<dbReference type="AlphaFoldDB" id="A0A0E0IJN1"/>
<evidence type="ECO:0000256" key="1">
    <source>
        <dbReference type="SAM" id="MobiDB-lite"/>
    </source>
</evidence>
<dbReference type="EnsemblPlants" id="ONIVA09G10190.1">
    <property type="protein sequence ID" value="ONIVA09G10190.1"/>
    <property type="gene ID" value="ONIVA09G10190"/>
</dbReference>
<name>A0A0E0IJN1_ORYNI</name>
<protein>
    <submittedName>
        <fullName evidence="2">Uncharacterized protein</fullName>
    </submittedName>
</protein>
<reference evidence="2" key="2">
    <citation type="submission" date="2018-04" db="EMBL/GenBank/DDBJ databases">
        <title>OnivRS2 (Oryza nivara Reference Sequence Version 2).</title>
        <authorList>
            <person name="Zhang J."/>
            <person name="Kudrna D."/>
            <person name="Lee S."/>
            <person name="Talag J."/>
            <person name="Rajasekar S."/>
            <person name="Welchert J."/>
            <person name="Hsing Y.-I."/>
            <person name="Wing R.A."/>
        </authorList>
    </citation>
    <scope>NUCLEOTIDE SEQUENCE [LARGE SCALE GENOMIC DNA]</scope>
    <source>
        <strain evidence="2">SL10</strain>
    </source>
</reference>
<dbReference type="Gramene" id="ONIVA09G10190.1">
    <property type="protein sequence ID" value="ONIVA09G10190.1"/>
    <property type="gene ID" value="ONIVA09G10190"/>
</dbReference>
<feature type="compositionally biased region" description="Basic and acidic residues" evidence="1">
    <location>
        <begin position="1"/>
        <end position="23"/>
    </location>
</feature>
<proteinExistence type="predicted"/>
<evidence type="ECO:0000313" key="3">
    <source>
        <dbReference type="Proteomes" id="UP000006591"/>
    </source>
</evidence>
<dbReference type="HOGENOM" id="CLU_1478729_0_0_1"/>
<reference evidence="2" key="1">
    <citation type="submission" date="2015-04" db="UniProtKB">
        <authorList>
            <consortium name="EnsemblPlants"/>
        </authorList>
    </citation>
    <scope>IDENTIFICATION</scope>
    <source>
        <strain evidence="2">SL10</strain>
    </source>
</reference>
<feature type="region of interest" description="Disordered" evidence="1">
    <location>
        <begin position="1"/>
        <end position="26"/>
    </location>
</feature>
<sequence>RVHEAAGDPRPDGHGEGGDDGVHLRLHRRPPVHQPHRLRLQVRRHHCFPLPLSLSLGCCCFSCKRVSDADSRGGIIRCRVVLAVRSNSRGPLDPGRTVRIGRRRGSLPFLLLSSGTLSRAAAAAVSARPPLPHPPPGARDPRWGTLHLGRLKLQIRRKKQNKLLQLTQNQKRRSAVLAQTPRS</sequence>
<evidence type="ECO:0000313" key="2">
    <source>
        <dbReference type="EnsemblPlants" id="ONIVA09G10190.1"/>
    </source>
</evidence>
<keyword evidence="3" id="KW-1185">Reference proteome</keyword>
<accession>A0A0E0IJN1</accession>